<protein>
    <submittedName>
        <fullName evidence="1">Uncharacterized protein</fullName>
    </submittedName>
</protein>
<evidence type="ECO:0000313" key="2">
    <source>
        <dbReference type="Proteomes" id="UP000807504"/>
    </source>
</evidence>
<keyword evidence="2" id="KW-1185">Reference proteome</keyword>
<accession>A0A8T0F287</accession>
<evidence type="ECO:0000313" key="1">
    <source>
        <dbReference type="EMBL" id="KAF8782642.1"/>
    </source>
</evidence>
<organism evidence="1 2">
    <name type="scientific">Argiope bruennichi</name>
    <name type="common">Wasp spider</name>
    <name type="synonym">Aranea bruennichi</name>
    <dbReference type="NCBI Taxonomy" id="94029"/>
    <lineage>
        <taxon>Eukaryota</taxon>
        <taxon>Metazoa</taxon>
        <taxon>Ecdysozoa</taxon>
        <taxon>Arthropoda</taxon>
        <taxon>Chelicerata</taxon>
        <taxon>Arachnida</taxon>
        <taxon>Araneae</taxon>
        <taxon>Araneomorphae</taxon>
        <taxon>Entelegynae</taxon>
        <taxon>Araneoidea</taxon>
        <taxon>Araneidae</taxon>
        <taxon>Argiope</taxon>
    </lineage>
</organism>
<reference evidence="1" key="1">
    <citation type="journal article" date="2020" name="bioRxiv">
        <title>Chromosome-level reference genome of the European wasp spider Argiope bruennichi: a resource for studies on range expansion and evolutionary adaptation.</title>
        <authorList>
            <person name="Sheffer M.M."/>
            <person name="Hoppe A."/>
            <person name="Krehenwinkel H."/>
            <person name="Uhl G."/>
            <person name="Kuss A.W."/>
            <person name="Jensen L."/>
            <person name="Jensen C."/>
            <person name="Gillespie R.G."/>
            <person name="Hoff K.J."/>
            <person name="Prost S."/>
        </authorList>
    </citation>
    <scope>NUCLEOTIDE SEQUENCE</scope>
</reference>
<reference evidence="1" key="2">
    <citation type="submission" date="2020-06" db="EMBL/GenBank/DDBJ databases">
        <authorList>
            <person name="Sheffer M."/>
        </authorList>
    </citation>
    <scope>NUCLEOTIDE SEQUENCE</scope>
</reference>
<sequence>MNALLIVEHQDIYFQNSINSTYLSSKRLNMLQECHRPKQTSRGANETNCHVPKSSRNNVNVDRQRPCLWREKWTTEVCKWLTCLGYEICFWPIRVRLTIPCRFGLYACRFLSVAA</sequence>
<dbReference type="Proteomes" id="UP000807504">
    <property type="component" value="Unassembled WGS sequence"/>
</dbReference>
<dbReference type="EMBL" id="JABXBU010001863">
    <property type="protein sequence ID" value="KAF8782642.1"/>
    <property type="molecule type" value="Genomic_DNA"/>
</dbReference>
<proteinExistence type="predicted"/>
<dbReference type="AlphaFoldDB" id="A0A8T0F287"/>
<comment type="caution">
    <text evidence="1">The sequence shown here is derived from an EMBL/GenBank/DDBJ whole genome shotgun (WGS) entry which is preliminary data.</text>
</comment>
<gene>
    <name evidence="1" type="ORF">HNY73_012906</name>
</gene>
<name>A0A8T0F287_ARGBR</name>